<feature type="region of interest" description="Phosphopantothenoylcysteine decarboxylase" evidence="3">
    <location>
        <begin position="1"/>
        <end position="191"/>
    </location>
</feature>
<reference evidence="7" key="1">
    <citation type="submission" date="2022-04" db="EMBL/GenBank/DDBJ databases">
        <title>Desulfatitalea alkaliphila sp. nov., a novel anaerobic sulfate-reducing bacterium isolated from terrestrial mud volcano, Taman Peninsula, Russia.</title>
        <authorList>
            <person name="Khomyakova M.A."/>
            <person name="Merkel A.Y."/>
            <person name="Slobodkin A.I."/>
        </authorList>
    </citation>
    <scope>NUCLEOTIDE SEQUENCE</scope>
    <source>
        <strain evidence="7">M08but</strain>
    </source>
</reference>
<keyword evidence="3 4" id="KW-0285">Flavoprotein</keyword>
<dbReference type="EC" id="6.3.2.5" evidence="3"/>
<keyword evidence="3 4" id="KW-0288">FMN</keyword>
<dbReference type="Pfam" id="PF04127">
    <property type="entry name" value="DFP"/>
    <property type="match status" value="1"/>
</dbReference>
<keyword evidence="3" id="KW-0460">Magnesium</keyword>
<dbReference type="RefSeq" id="WP_246913513.1">
    <property type="nucleotide sequence ID" value="NZ_JALJRB010000028.1"/>
</dbReference>
<protein>
    <recommendedName>
        <fullName evidence="3">Coenzyme A biosynthesis bifunctional protein CoaBC</fullName>
    </recommendedName>
    <alternativeName>
        <fullName evidence="3">DNA/pantothenate metabolism flavoprotein</fullName>
    </alternativeName>
    <alternativeName>
        <fullName evidence="3">Phosphopantothenoylcysteine synthetase/decarboxylase</fullName>
        <shortName evidence="3">PPCS-PPCDC</shortName>
    </alternativeName>
    <domain>
        <recommendedName>
            <fullName evidence="3">Phosphopantothenoylcysteine decarboxylase</fullName>
            <shortName evidence="3">PPC decarboxylase</shortName>
            <shortName evidence="3">PPC-DC</shortName>
            <ecNumber evidence="3">4.1.1.36</ecNumber>
        </recommendedName>
        <alternativeName>
            <fullName evidence="3">CoaC</fullName>
        </alternativeName>
    </domain>
    <domain>
        <recommendedName>
            <fullName evidence="3">Phosphopantothenate--cysteine ligase</fullName>
            <ecNumber evidence="3">6.3.2.5</ecNumber>
        </recommendedName>
        <alternativeName>
            <fullName evidence="3">CoaB</fullName>
        </alternativeName>
        <alternativeName>
            <fullName evidence="3">Phosphopantothenoylcysteine synthetase</fullName>
            <shortName evidence="3">PPC synthetase</shortName>
            <shortName evidence="3">PPC-S</shortName>
        </alternativeName>
    </domain>
</protein>
<organism evidence="7 8">
    <name type="scientific">Desulfatitalea alkaliphila</name>
    <dbReference type="NCBI Taxonomy" id="2929485"/>
    <lineage>
        <taxon>Bacteria</taxon>
        <taxon>Pseudomonadati</taxon>
        <taxon>Thermodesulfobacteriota</taxon>
        <taxon>Desulfobacteria</taxon>
        <taxon>Desulfobacterales</taxon>
        <taxon>Desulfosarcinaceae</taxon>
        <taxon>Desulfatitalea</taxon>
    </lineage>
</organism>
<comment type="catalytic activity">
    <reaction evidence="3 4">
        <text>(R)-4'-phosphopantothenate + L-cysteine + CTP = N-[(R)-4-phosphopantothenoyl]-L-cysteine + CMP + diphosphate + H(+)</text>
        <dbReference type="Rhea" id="RHEA:19397"/>
        <dbReference type="ChEBI" id="CHEBI:10986"/>
        <dbReference type="ChEBI" id="CHEBI:15378"/>
        <dbReference type="ChEBI" id="CHEBI:33019"/>
        <dbReference type="ChEBI" id="CHEBI:35235"/>
        <dbReference type="ChEBI" id="CHEBI:37563"/>
        <dbReference type="ChEBI" id="CHEBI:59458"/>
        <dbReference type="ChEBI" id="CHEBI:60377"/>
        <dbReference type="EC" id="6.3.2.5"/>
    </reaction>
</comment>
<keyword evidence="3 4" id="KW-0436">Ligase</keyword>
<comment type="caution">
    <text evidence="7">The sequence shown here is derived from an EMBL/GenBank/DDBJ whole genome shotgun (WGS) entry which is preliminary data.</text>
</comment>
<evidence type="ECO:0000259" key="6">
    <source>
        <dbReference type="Pfam" id="PF04127"/>
    </source>
</evidence>
<dbReference type="GO" id="GO:0046872">
    <property type="term" value="F:metal ion binding"/>
    <property type="evidence" value="ECO:0007669"/>
    <property type="project" value="UniProtKB-KW"/>
</dbReference>
<comment type="pathway">
    <text evidence="3 4">Cofactor biosynthesis; coenzyme A biosynthesis; CoA from (R)-pantothenate: step 3/5.</text>
</comment>
<dbReference type="EC" id="4.1.1.36" evidence="3"/>
<feature type="binding site" evidence="3">
    <location>
        <position position="324"/>
    </location>
    <ligand>
        <name>CTP</name>
        <dbReference type="ChEBI" id="CHEBI:37563"/>
    </ligand>
</feature>
<comment type="pathway">
    <text evidence="3 4">Cofactor biosynthesis; coenzyme A biosynthesis; CoA from (R)-pantothenate: step 2/5.</text>
</comment>
<evidence type="ECO:0000313" key="7">
    <source>
        <dbReference type="EMBL" id="MCJ8502556.1"/>
    </source>
</evidence>
<evidence type="ECO:0000256" key="1">
    <source>
        <dbReference type="ARBA" id="ARBA00022793"/>
    </source>
</evidence>
<proteinExistence type="inferred from homology"/>
<dbReference type="GO" id="GO:0004632">
    <property type="term" value="F:phosphopantothenate--cysteine ligase activity"/>
    <property type="evidence" value="ECO:0007669"/>
    <property type="project" value="UniProtKB-UniRule"/>
</dbReference>
<dbReference type="AlphaFoldDB" id="A0AA41R7S7"/>
<dbReference type="GO" id="GO:0010181">
    <property type="term" value="F:FMN binding"/>
    <property type="evidence" value="ECO:0007669"/>
    <property type="project" value="UniProtKB-UniRule"/>
</dbReference>
<comment type="cofactor">
    <cofactor evidence="3">
        <name>FMN</name>
        <dbReference type="ChEBI" id="CHEBI:58210"/>
    </cofactor>
    <text evidence="3">Binds 1 FMN per subunit.</text>
</comment>
<dbReference type="InterPro" id="IPR035929">
    <property type="entry name" value="CoaB-like_sf"/>
</dbReference>
<feature type="domain" description="DNA/pantothenate metabolism flavoprotein C-terminal" evidence="6">
    <location>
        <begin position="188"/>
        <end position="394"/>
    </location>
</feature>
<comment type="function">
    <text evidence="4">Catalyzes two steps in the biosynthesis of coenzyme A. In the first step cysteine is conjugated to 4'-phosphopantothenate to form 4-phosphopantothenoylcysteine, in the latter compound is decarboxylated to form 4'-phosphopantotheine.</text>
</comment>
<evidence type="ECO:0000256" key="2">
    <source>
        <dbReference type="ARBA" id="ARBA00023239"/>
    </source>
</evidence>
<comment type="similarity">
    <text evidence="3 4">In the C-terminal section; belongs to the PPC synthetase family.</text>
</comment>
<accession>A0AA41R7S7</accession>
<dbReference type="InterPro" id="IPR003382">
    <property type="entry name" value="Flavoprotein"/>
</dbReference>
<evidence type="ECO:0000259" key="5">
    <source>
        <dbReference type="Pfam" id="PF02441"/>
    </source>
</evidence>
<feature type="binding site" evidence="3">
    <location>
        <position position="290"/>
    </location>
    <ligand>
        <name>CTP</name>
        <dbReference type="ChEBI" id="CHEBI:37563"/>
    </ligand>
</feature>
<comment type="caution">
    <text evidence="3">Lacks conserved residue(s) required for the propagation of feature annotation.</text>
</comment>
<dbReference type="Gene3D" id="3.40.50.10300">
    <property type="entry name" value="CoaB-like"/>
    <property type="match status" value="1"/>
</dbReference>
<dbReference type="Gene3D" id="3.40.50.1950">
    <property type="entry name" value="Flavin prenyltransferase-like"/>
    <property type="match status" value="1"/>
</dbReference>
<dbReference type="GO" id="GO:0015937">
    <property type="term" value="P:coenzyme A biosynthetic process"/>
    <property type="evidence" value="ECO:0007669"/>
    <property type="project" value="UniProtKB-UniRule"/>
</dbReference>
<dbReference type="EMBL" id="JALJRB010000028">
    <property type="protein sequence ID" value="MCJ8502556.1"/>
    <property type="molecule type" value="Genomic_DNA"/>
</dbReference>
<feature type="region of interest" description="Phosphopantothenate--cysteine ligase" evidence="3">
    <location>
        <begin position="192"/>
        <end position="399"/>
    </location>
</feature>
<dbReference type="GO" id="GO:0004633">
    <property type="term" value="F:phosphopantothenoylcysteine decarboxylase activity"/>
    <property type="evidence" value="ECO:0007669"/>
    <property type="project" value="UniProtKB-UniRule"/>
</dbReference>
<feature type="domain" description="Flavoprotein" evidence="5">
    <location>
        <begin position="8"/>
        <end position="150"/>
    </location>
</feature>
<dbReference type="InterPro" id="IPR007085">
    <property type="entry name" value="DNA/pantothenate-metab_flavo_C"/>
</dbReference>
<comment type="similarity">
    <text evidence="3 4">In the N-terminal section; belongs to the HFCD (homo-oligomeric flavin containing Cys decarboxylase) superfamily.</text>
</comment>
<evidence type="ECO:0000313" key="8">
    <source>
        <dbReference type="Proteomes" id="UP001165427"/>
    </source>
</evidence>
<comment type="catalytic activity">
    <reaction evidence="3 4">
        <text>N-[(R)-4-phosphopantothenoyl]-L-cysteine + H(+) = (R)-4'-phosphopantetheine + CO2</text>
        <dbReference type="Rhea" id="RHEA:16793"/>
        <dbReference type="ChEBI" id="CHEBI:15378"/>
        <dbReference type="ChEBI" id="CHEBI:16526"/>
        <dbReference type="ChEBI" id="CHEBI:59458"/>
        <dbReference type="ChEBI" id="CHEBI:61723"/>
        <dbReference type="EC" id="4.1.1.36"/>
    </reaction>
</comment>
<dbReference type="HAMAP" id="MF_02225">
    <property type="entry name" value="CoaBC"/>
    <property type="match status" value="1"/>
</dbReference>
<evidence type="ECO:0000256" key="4">
    <source>
        <dbReference type="RuleBase" id="RU364078"/>
    </source>
</evidence>
<sequence length="399" mass="42639">MGCTLEGKHLVLGVTGGIAAYKSVELLRLLVKEGASVRVVVTENATRFVGPMTFEALSQRQVCRNLFASTDDASVQHIHWAEEAEGVVIAPATANIIGKLANGIADDALSTFMLAVTCPVLICPAMNSNMYASRQVQRNLTLLRDYGYTVLEPGSGELACGTTGPGRLPEPPIIRDALETLLAPKDFQGRRLLISAGPTREAIDPVRFITNPSSGKMGYAIARAAAMRGAVVTLVTGPTALTLPADVTCVPVTSAAEMATEVLERLEDADIIIKTAAVADFRPATAASRKVKKETADLNLPLERTQDILKALGERKGGRILVGFAAETHELDRFAAGKREAKNLDMIVGNLIGGADAGFGADTNRATFYFKDGRRETVDLMTKQALAHLLLDRVGRLMR</sequence>
<name>A0AA41R7S7_9BACT</name>
<dbReference type="InterPro" id="IPR036551">
    <property type="entry name" value="Flavin_trans-like"/>
</dbReference>
<dbReference type="GO" id="GO:0071513">
    <property type="term" value="C:phosphopantothenoylcysteine decarboxylase complex"/>
    <property type="evidence" value="ECO:0007669"/>
    <property type="project" value="TreeGrafter"/>
</dbReference>
<dbReference type="SUPFAM" id="SSF52507">
    <property type="entry name" value="Homo-oligomeric flavin-containing Cys decarboxylases, HFCD"/>
    <property type="match status" value="1"/>
</dbReference>
<keyword evidence="1 3" id="KW-0210">Decarboxylase</keyword>
<comment type="cofactor">
    <cofactor evidence="3">
        <name>Mg(2+)</name>
        <dbReference type="ChEBI" id="CHEBI:18420"/>
    </cofactor>
</comment>
<feature type="binding site" evidence="3">
    <location>
        <position position="338"/>
    </location>
    <ligand>
        <name>CTP</name>
        <dbReference type="ChEBI" id="CHEBI:37563"/>
    </ligand>
</feature>
<keyword evidence="2 3" id="KW-0456">Lyase</keyword>
<evidence type="ECO:0000256" key="3">
    <source>
        <dbReference type="HAMAP-Rule" id="MF_02225"/>
    </source>
</evidence>
<dbReference type="PANTHER" id="PTHR14359">
    <property type="entry name" value="HOMO-OLIGOMERIC FLAVIN CONTAINING CYS DECARBOXYLASE FAMILY"/>
    <property type="match status" value="1"/>
</dbReference>
<keyword evidence="3" id="KW-0511">Multifunctional enzyme</keyword>
<dbReference type="NCBIfam" id="TIGR00521">
    <property type="entry name" value="coaBC_dfp"/>
    <property type="match status" value="1"/>
</dbReference>
<dbReference type="SUPFAM" id="SSF102645">
    <property type="entry name" value="CoaB-like"/>
    <property type="match status" value="1"/>
</dbReference>
<dbReference type="PANTHER" id="PTHR14359:SF6">
    <property type="entry name" value="PHOSPHOPANTOTHENOYLCYSTEINE DECARBOXYLASE"/>
    <property type="match status" value="1"/>
</dbReference>
<keyword evidence="8" id="KW-1185">Reference proteome</keyword>
<dbReference type="GO" id="GO:0015941">
    <property type="term" value="P:pantothenate catabolic process"/>
    <property type="evidence" value="ECO:0007669"/>
    <property type="project" value="InterPro"/>
</dbReference>
<gene>
    <name evidence="3 7" type="primary">coaBC</name>
    <name evidence="7" type="ORF">MRX98_18410</name>
</gene>
<keyword evidence="3" id="KW-0479">Metal-binding</keyword>
<dbReference type="Pfam" id="PF02441">
    <property type="entry name" value="Flavoprotein"/>
    <property type="match status" value="1"/>
</dbReference>
<feature type="binding site" evidence="3">
    <location>
        <position position="280"/>
    </location>
    <ligand>
        <name>CTP</name>
        <dbReference type="ChEBI" id="CHEBI:37563"/>
    </ligand>
</feature>
<feature type="binding site" evidence="3">
    <location>
        <position position="342"/>
    </location>
    <ligand>
        <name>CTP</name>
        <dbReference type="ChEBI" id="CHEBI:37563"/>
    </ligand>
</feature>
<dbReference type="Proteomes" id="UP001165427">
    <property type="component" value="Unassembled WGS sequence"/>
</dbReference>
<feature type="active site" description="Proton donor" evidence="3">
    <location>
        <position position="160"/>
    </location>
</feature>
<dbReference type="InterPro" id="IPR005252">
    <property type="entry name" value="CoaBC"/>
</dbReference>
<comment type="function">
    <text evidence="3">Catalyzes two sequential steps in the biosynthesis of coenzyme A. In the first step cysteine is conjugated to 4'-phosphopantothenate to form 4-phosphopantothenoylcysteine. In the second step the latter compound is decarboxylated to form 4'-phosphopantotheine.</text>
</comment>